<accession>A0ABN1WI58</accession>
<proteinExistence type="predicted"/>
<feature type="compositionally biased region" description="Polar residues" evidence="1">
    <location>
        <begin position="11"/>
        <end position="22"/>
    </location>
</feature>
<dbReference type="Proteomes" id="UP001500037">
    <property type="component" value="Unassembled WGS sequence"/>
</dbReference>
<evidence type="ECO:0000313" key="2">
    <source>
        <dbReference type="EMBL" id="GAA1248459.1"/>
    </source>
</evidence>
<organism evidence="2 3">
    <name type="scientific">Kitasatospora nipponensis</name>
    <dbReference type="NCBI Taxonomy" id="258049"/>
    <lineage>
        <taxon>Bacteria</taxon>
        <taxon>Bacillati</taxon>
        <taxon>Actinomycetota</taxon>
        <taxon>Actinomycetes</taxon>
        <taxon>Kitasatosporales</taxon>
        <taxon>Streptomycetaceae</taxon>
        <taxon>Kitasatospora</taxon>
    </lineage>
</organism>
<sequence>MTPTKPIRVTQVAQATALSSKDPSGVEGAAAARDVRAWGIKGEGTLAFLTHGGGTGT</sequence>
<protein>
    <submittedName>
        <fullName evidence="2">Uncharacterized protein</fullName>
    </submittedName>
</protein>
<gene>
    <name evidence="2" type="ORF">GCM10009665_44190</name>
</gene>
<evidence type="ECO:0000313" key="3">
    <source>
        <dbReference type="Proteomes" id="UP001500037"/>
    </source>
</evidence>
<name>A0ABN1WI58_9ACTN</name>
<dbReference type="EMBL" id="BAAALF010000083">
    <property type="protein sequence ID" value="GAA1248459.1"/>
    <property type="molecule type" value="Genomic_DNA"/>
</dbReference>
<comment type="caution">
    <text evidence="2">The sequence shown here is derived from an EMBL/GenBank/DDBJ whole genome shotgun (WGS) entry which is preliminary data.</text>
</comment>
<keyword evidence="3" id="KW-1185">Reference proteome</keyword>
<reference evidence="2 3" key="1">
    <citation type="journal article" date="2019" name="Int. J. Syst. Evol. Microbiol.">
        <title>The Global Catalogue of Microorganisms (GCM) 10K type strain sequencing project: providing services to taxonomists for standard genome sequencing and annotation.</title>
        <authorList>
            <consortium name="The Broad Institute Genomics Platform"/>
            <consortium name="The Broad Institute Genome Sequencing Center for Infectious Disease"/>
            <person name="Wu L."/>
            <person name="Ma J."/>
        </authorList>
    </citation>
    <scope>NUCLEOTIDE SEQUENCE [LARGE SCALE GENOMIC DNA]</scope>
    <source>
        <strain evidence="2 3">JCM 13004</strain>
    </source>
</reference>
<evidence type="ECO:0000256" key="1">
    <source>
        <dbReference type="SAM" id="MobiDB-lite"/>
    </source>
</evidence>
<feature type="region of interest" description="Disordered" evidence="1">
    <location>
        <begin position="1"/>
        <end position="27"/>
    </location>
</feature>